<dbReference type="Pfam" id="PF08892">
    <property type="entry name" value="YqcI_YcgG"/>
    <property type="match status" value="1"/>
</dbReference>
<sequence>MNIRCRCLLRRWPFWKCLIEALKYDKCEWPEDVPKDTSSPDFAYCYSGERWFVNVSSYFHSRNVVVGYIRESLSIINS</sequence>
<name>A0ABX7UXI1_9GAMM</name>
<dbReference type="RefSeq" id="WP_208227826.1">
    <property type="nucleotide sequence ID" value="NZ_CP050854.1"/>
</dbReference>
<gene>
    <name evidence="1" type="ORF">HC231_16435</name>
</gene>
<reference evidence="1 2" key="1">
    <citation type="submission" date="2020-03" db="EMBL/GenBank/DDBJ databases">
        <authorList>
            <person name="Bakhshi Ganjeh M."/>
        </authorList>
    </citation>
    <scope>NUCLEOTIDE SEQUENCE [LARGE SCALE GENOMIC DNA]</scope>
    <source>
        <strain evidence="2">Iran 50</strain>
    </source>
</reference>
<dbReference type="Proteomes" id="UP000671960">
    <property type="component" value="Chromosome"/>
</dbReference>
<accession>A0ABX7UXI1</accession>
<evidence type="ECO:0000313" key="2">
    <source>
        <dbReference type="Proteomes" id="UP000671960"/>
    </source>
</evidence>
<evidence type="ECO:0000313" key="1">
    <source>
        <dbReference type="EMBL" id="QTF09317.1"/>
    </source>
</evidence>
<proteinExistence type="predicted"/>
<protein>
    <submittedName>
        <fullName evidence="1">YqcI/YcgG family protein</fullName>
    </submittedName>
</protein>
<keyword evidence="2" id="KW-1185">Reference proteome</keyword>
<organism evidence="1 2">
    <name type="scientific">Brenneria izadpanahii</name>
    <dbReference type="NCBI Taxonomy" id="2722756"/>
    <lineage>
        <taxon>Bacteria</taxon>
        <taxon>Pseudomonadati</taxon>
        <taxon>Pseudomonadota</taxon>
        <taxon>Gammaproteobacteria</taxon>
        <taxon>Enterobacterales</taxon>
        <taxon>Pectobacteriaceae</taxon>
        <taxon>Brenneria</taxon>
    </lineage>
</organism>
<dbReference type="InterPro" id="IPR014988">
    <property type="entry name" value="Uncharacterised_YqcI/YcgG"/>
</dbReference>
<dbReference type="EMBL" id="CP050854">
    <property type="protein sequence ID" value="QTF09317.1"/>
    <property type="molecule type" value="Genomic_DNA"/>
</dbReference>